<name>A0AAV5DLI6_ELECO</name>
<evidence type="ECO:0000313" key="4">
    <source>
        <dbReference type="Proteomes" id="UP001054889"/>
    </source>
</evidence>
<dbReference type="EMBL" id="BQKI01000018">
    <property type="protein sequence ID" value="GJN10765.1"/>
    <property type="molecule type" value="Genomic_DNA"/>
</dbReference>
<proteinExistence type="predicted"/>
<accession>A0AAV5DLI6</accession>
<dbReference type="Gene3D" id="1.20.1280.50">
    <property type="match status" value="1"/>
</dbReference>
<dbReference type="InterPro" id="IPR001810">
    <property type="entry name" value="F-box_dom"/>
</dbReference>
<dbReference type="SMART" id="SM00256">
    <property type="entry name" value="FBOX"/>
    <property type="match status" value="1"/>
</dbReference>
<dbReference type="Proteomes" id="UP001054889">
    <property type="component" value="Unassembled WGS sequence"/>
</dbReference>
<protein>
    <recommendedName>
        <fullName evidence="2">F-box domain-containing protein</fullName>
    </recommendedName>
</protein>
<sequence>MGSTASSRKKTGNTAASRKKKTDNAAPAKITGRTETGLFTPASREEKMDTAAKITAGRTETGLHTMPARYLTEDIYEEILLRLLAESVLRCRAVCKAWRRIATDPRFLAARPRPSCTLTYLRRPAAAATTWRWT</sequence>
<keyword evidence="4" id="KW-1185">Reference proteome</keyword>
<evidence type="ECO:0000259" key="2">
    <source>
        <dbReference type="SMART" id="SM00256"/>
    </source>
</evidence>
<dbReference type="InterPro" id="IPR036047">
    <property type="entry name" value="F-box-like_dom_sf"/>
</dbReference>
<evidence type="ECO:0000313" key="3">
    <source>
        <dbReference type="EMBL" id="GJN10765.1"/>
    </source>
</evidence>
<dbReference type="AlphaFoldDB" id="A0AAV5DLI6"/>
<reference evidence="3" key="2">
    <citation type="submission" date="2021-12" db="EMBL/GenBank/DDBJ databases">
        <title>Resequencing data analysis of finger millet.</title>
        <authorList>
            <person name="Hatakeyama M."/>
            <person name="Aluri S."/>
            <person name="Balachadran M.T."/>
            <person name="Sivarajan S.R."/>
            <person name="Poveda L."/>
            <person name="Shimizu-Inatsugi R."/>
            <person name="Schlapbach R."/>
            <person name="Sreeman S.M."/>
            <person name="Shimizu K.K."/>
        </authorList>
    </citation>
    <scope>NUCLEOTIDE SEQUENCE</scope>
</reference>
<organism evidence="3 4">
    <name type="scientific">Eleusine coracana subsp. coracana</name>
    <dbReference type="NCBI Taxonomy" id="191504"/>
    <lineage>
        <taxon>Eukaryota</taxon>
        <taxon>Viridiplantae</taxon>
        <taxon>Streptophyta</taxon>
        <taxon>Embryophyta</taxon>
        <taxon>Tracheophyta</taxon>
        <taxon>Spermatophyta</taxon>
        <taxon>Magnoliopsida</taxon>
        <taxon>Liliopsida</taxon>
        <taxon>Poales</taxon>
        <taxon>Poaceae</taxon>
        <taxon>PACMAD clade</taxon>
        <taxon>Chloridoideae</taxon>
        <taxon>Cynodonteae</taxon>
        <taxon>Eleusininae</taxon>
        <taxon>Eleusine</taxon>
    </lineage>
</organism>
<dbReference type="SUPFAM" id="SSF81383">
    <property type="entry name" value="F-box domain"/>
    <property type="match status" value="1"/>
</dbReference>
<dbReference type="Pfam" id="PF12937">
    <property type="entry name" value="F-box-like"/>
    <property type="match status" value="1"/>
</dbReference>
<evidence type="ECO:0000256" key="1">
    <source>
        <dbReference type="SAM" id="MobiDB-lite"/>
    </source>
</evidence>
<dbReference type="InterPro" id="IPR050796">
    <property type="entry name" value="SCF_F-box_component"/>
</dbReference>
<dbReference type="PANTHER" id="PTHR31672:SF2">
    <property type="entry name" value="F-BOX DOMAIN-CONTAINING PROTEIN"/>
    <property type="match status" value="1"/>
</dbReference>
<feature type="region of interest" description="Disordered" evidence="1">
    <location>
        <begin position="1"/>
        <end position="48"/>
    </location>
</feature>
<feature type="compositionally biased region" description="Basic residues" evidence="1">
    <location>
        <begin position="7"/>
        <end position="21"/>
    </location>
</feature>
<comment type="caution">
    <text evidence="3">The sequence shown here is derived from an EMBL/GenBank/DDBJ whole genome shotgun (WGS) entry which is preliminary data.</text>
</comment>
<dbReference type="PANTHER" id="PTHR31672">
    <property type="entry name" value="BNACNNG10540D PROTEIN"/>
    <property type="match status" value="1"/>
</dbReference>
<gene>
    <name evidence="3" type="primary">ga28887</name>
    <name evidence="3" type="ORF">PR202_ga28887</name>
</gene>
<feature type="domain" description="F-box" evidence="2">
    <location>
        <begin position="71"/>
        <end position="111"/>
    </location>
</feature>
<dbReference type="CDD" id="cd22157">
    <property type="entry name" value="F-box_AtFBW1-like"/>
    <property type="match status" value="1"/>
</dbReference>
<reference evidence="3" key="1">
    <citation type="journal article" date="2018" name="DNA Res.">
        <title>Multiple hybrid de novo genome assembly of finger millet, an orphan allotetraploid crop.</title>
        <authorList>
            <person name="Hatakeyama M."/>
            <person name="Aluri S."/>
            <person name="Balachadran M.T."/>
            <person name="Sivarajan S.R."/>
            <person name="Patrignani A."/>
            <person name="Gruter S."/>
            <person name="Poveda L."/>
            <person name="Shimizu-Inatsugi R."/>
            <person name="Baeten J."/>
            <person name="Francoijs K.J."/>
            <person name="Nataraja K.N."/>
            <person name="Reddy Y.A.N."/>
            <person name="Phadnis S."/>
            <person name="Ravikumar R.L."/>
            <person name="Schlapbach R."/>
            <person name="Sreeman S.M."/>
            <person name="Shimizu K.K."/>
        </authorList>
    </citation>
    <scope>NUCLEOTIDE SEQUENCE</scope>
</reference>